<dbReference type="PANTHER" id="PTHR46986:SF1">
    <property type="entry name" value="ENDORIBONUCLEASE YBEY, CHLOROPLASTIC"/>
    <property type="match status" value="1"/>
</dbReference>
<dbReference type="SUPFAM" id="SSF55486">
    <property type="entry name" value="Metalloproteases ('zincins'), catalytic domain"/>
    <property type="match status" value="1"/>
</dbReference>
<comment type="subcellular location">
    <subcellularLocation>
        <location evidence="7">Cytoplasm</location>
    </subcellularLocation>
</comment>
<dbReference type="PROSITE" id="PS01306">
    <property type="entry name" value="UPF0054"/>
    <property type="match status" value="1"/>
</dbReference>
<evidence type="ECO:0000313" key="9">
    <source>
        <dbReference type="Proteomes" id="UP000247780"/>
    </source>
</evidence>
<evidence type="ECO:0000256" key="3">
    <source>
        <dbReference type="ARBA" id="ARBA00022723"/>
    </source>
</evidence>
<dbReference type="EC" id="3.1.-.-" evidence="7"/>
<keyword evidence="5 7" id="KW-0378">Hydrolase</keyword>
<dbReference type="Pfam" id="PF02130">
    <property type="entry name" value="YbeY"/>
    <property type="match status" value="1"/>
</dbReference>
<organism evidence="8 9">
    <name type="scientific">Nitrosomonas eutropha</name>
    <dbReference type="NCBI Taxonomy" id="916"/>
    <lineage>
        <taxon>Bacteria</taxon>
        <taxon>Pseudomonadati</taxon>
        <taxon>Pseudomonadota</taxon>
        <taxon>Betaproteobacteria</taxon>
        <taxon>Nitrosomonadales</taxon>
        <taxon>Nitrosomonadaceae</taxon>
        <taxon>Nitrosomonas</taxon>
    </lineage>
</organism>
<comment type="function">
    <text evidence="7">Single strand-specific metallo-endoribonuclease involved in late-stage 70S ribosome quality control and in maturation of the 3' terminus of the 16S rRNA.</text>
</comment>
<comment type="caution">
    <text evidence="8">The sequence shown here is derived from an EMBL/GenBank/DDBJ whole genome shotgun (WGS) entry which is preliminary data.</text>
</comment>
<evidence type="ECO:0000256" key="5">
    <source>
        <dbReference type="ARBA" id="ARBA00022801"/>
    </source>
</evidence>
<evidence type="ECO:0000256" key="1">
    <source>
        <dbReference type="ARBA" id="ARBA00010875"/>
    </source>
</evidence>
<keyword evidence="7" id="KW-0698">rRNA processing</keyword>
<dbReference type="PANTHER" id="PTHR46986">
    <property type="entry name" value="ENDORIBONUCLEASE YBEY, CHLOROPLASTIC"/>
    <property type="match status" value="1"/>
</dbReference>
<dbReference type="HAMAP" id="MF_00009">
    <property type="entry name" value="Endoribonucl_YbeY"/>
    <property type="match status" value="1"/>
</dbReference>
<keyword evidence="7" id="KW-0690">Ribosome biogenesis</keyword>
<dbReference type="Gene3D" id="3.40.390.30">
    <property type="entry name" value="Metalloproteases ('zincins'), catalytic domain"/>
    <property type="match status" value="1"/>
</dbReference>
<keyword evidence="4 7" id="KW-0255">Endonuclease</keyword>
<keyword evidence="2 7" id="KW-0540">Nuclease</keyword>
<accession>A0ABX5M593</accession>
<feature type="binding site" evidence="7">
    <location>
        <position position="123"/>
    </location>
    <ligand>
        <name>Zn(2+)</name>
        <dbReference type="ChEBI" id="CHEBI:29105"/>
        <note>catalytic</note>
    </ligand>
</feature>
<protein>
    <recommendedName>
        <fullName evidence="7">Endoribonuclease YbeY</fullName>
        <ecNumber evidence="7">3.1.-.-</ecNumber>
    </recommendedName>
</protein>
<evidence type="ECO:0000256" key="6">
    <source>
        <dbReference type="ARBA" id="ARBA00022833"/>
    </source>
</evidence>
<gene>
    <name evidence="7" type="primary">ybeY</name>
    <name evidence="8" type="ORF">C8R14_1315</name>
</gene>
<evidence type="ECO:0000256" key="7">
    <source>
        <dbReference type="HAMAP-Rule" id="MF_00009"/>
    </source>
</evidence>
<evidence type="ECO:0000256" key="4">
    <source>
        <dbReference type="ARBA" id="ARBA00022759"/>
    </source>
</evidence>
<keyword evidence="6 7" id="KW-0862">Zinc</keyword>
<dbReference type="EMBL" id="QICQ01000031">
    <property type="protein sequence ID" value="PXV77224.1"/>
    <property type="molecule type" value="Genomic_DNA"/>
</dbReference>
<feature type="binding site" evidence="7">
    <location>
        <position position="119"/>
    </location>
    <ligand>
        <name>Zn(2+)</name>
        <dbReference type="ChEBI" id="CHEBI:29105"/>
        <note>catalytic</note>
    </ligand>
</feature>
<keyword evidence="3 7" id="KW-0479">Metal-binding</keyword>
<dbReference type="NCBIfam" id="TIGR00043">
    <property type="entry name" value="rRNA maturation RNase YbeY"/>
    <property type="match status" value="1"/>
</dbReference>
<evidence type="ECO:0000313" key="8">
    <source>
        <dbReference type="EMBL" id="PXV77224.1"/>
    </source>
</evidence>
<dbReference type="RefSeq" id="WP_049753119.1">
    <property type="nucleotide sequence ID" value="NZ_FNYF01000017.1"/>
</dbReference>
<keyword evidence="7" id="KW-0963">Cytoplasm</keyword>
<dbReference type="InterPro" id="IPR023091">
    <property type="entry name" value="MetalPrtase_cat_dom_sf_prd"/>
</dbReference>
<proteinExistence type="inferred from homology"/>
<sequence>MPLIKNPNKFSGCGKTFKLTVQFAADKTNIPGRQLFRKWVGAALNKPAEIVIRIVGMQEGEVLNRKFRGKDSATNVLTFVYSDDVPLLGDIVLCAPVISREAEQQNKDLVAHYAHLIVHGVLHLQGYDHISDEDAVVMESLETKIITRLNYPDPYVIQQ</sequence>
<dbReference type="Proteomes" id="UP000247780">
    <property type="component" value="Unassembled WGS sequence"/>
</dbReference>
<comment type="cofactor">
    <cofactor evidence="7">
        <name>Zn(2+)</name>
        <dbReference type="ChEBI" id="CHEBI:29105"/>
    </cofactor>
    <text evidence="7">Binds 1 zinc ion.</text>
</comment>
<dbReference type="InterPro" id="IPR020549">
    <property type="entry name" value="YbeY_CS"/>
</dbReference>
<keyword evidence="9" id="KW-1185">Reference proteome</keyword>
<evidence type="ECO:0000256" key="2">
    <source>
        <dbReference type="ARBA" id="ARBA00022722"/>
    </source>
</evidence>
<dbReference type="InterPro" id="IPR002036">
    <property type="entry name" value="YbeY"/>
</dbReference>
<reference evidence="8 9" key="1">
    <citation type="submission" date="2018-04" db="EMBL/GenBank/DDBJ databases">
        <title>Active sludge and wastewater microbial communities from Klosterneuburg, Austria.</title>
        <authorList>
            <person name="Wagner M."/>
        </authorList>
    </citation>
    <scope>NUCLEOTIDE SEQUENCE [LARGE SCALE GENOMIC DNA]</scope>
    <source>
        <strain evidence="8 9">Nm 57</strain>
    </source>
</reference>
<feature type="binding site" evidence="7">
    <location>
        <position position="129"/>
    </location>
    <ligand>
        <name>Zn(2+)</name>
        <dbReference type="ChEBI" id="CHEBI:29105"/>
        <note>catalytic</note>
    </ligand>
</feature>
<comment type="similarity">
    <text evidence="1 7">Belongs to the endoribonuclease YbeY family.</text>
</comment>
<name>A0ABX5M593_9PROT</name>